<gene>
    <name evidence="4" type="primary">Tbc1d25</name>
    <name evidence="4" type="ORF">TNCT_405411</name>
</gene>
<dbReference type="SMART" id="SM00164">
    <property type="entry name" value="TBC"/>
    <property type="match status" value="1"/>
</dbReference>
<protein>
    <submittedName>
        <fullName evidence="4">TBC1 domain family member 25</fullName>
    </submittedName>
</protein>
<name>A0A8X6HB22_TRICU</name>
<evidence type="ECO:0000313" key="5">
    <source>
        <dbReference type="Proteomes" id="UP000887116"/>
    </source>
</evidence>
<dbReference type="EMBL" id="BMAO01030823">
    <property type="protein sequence ID" value="GFQ70577.1"/>
    <property type="molecule type" value="Genomic_DNA"/>
</dbReference>
<evidence type="ECO:0000256" key="2">
    <source>
        <dbReference type="SAM" id="MobiDB-lite"/>
    </source>
</evidence>
<sequence length="793" mass="92259">MSEILDLHLKHFIKVKVKLLKHDSGNRRSTYEFFTLDPQSTNYTKLRSQLALIFNIEGEFVISFKKDKQYIPLTSDFDLDGAISEASKPHLSLTVELKATDIKTLEEWDIISPSDIVNMEPPILRSTQERRSLAGSIVSHVESAMLRVQRALSLSFHNVSNPNSVVDEALYFSLLDREGRVFNHRELHMAVYNGGVEPSMRSQVWKHLLNVYPHGMTMEERKSYMNSKCEEYYQLRYRWQGLVSAGTVPEVLSSIMTMVRKDARRTDRAVKFYDGPDDNSNIRALFNILTTYAVNHQNVSYCQGMSDLLSPILYVMKKESEAYVCFCGLMQRMQANFKPESRIIKTGFRHLRKMIRFYEPDVYNYLESKHLLHLLFCFRWLLLDLKREFRYNDMLNMMEILWGSLPPKPPRNDLKLYEVMFPTSSIIESLKDQTTEKDYLKLNEDYFASSHIVGSLSQSSNIHITEIKMWQIRVRRESMARDMSFQDSSSEGEISLPIHYRKRKFRSYISGKLCRINRYSPPSPITTRSCKIPERKKPPVPEICQSWSCGEVFEEKSRLRDALHDARDFLRNQWCYSNTVNEIQLNNWLNGRQFEIKPCAIGGKETDAETEESNRQRHGSSDSNYSTISEDLSDVEDESRSPSRSRRSQSEGYMSDDNSKEASTLADDDTYESDNVYDPYSDEDGLQDSMAGRQYEEVETYFERKKEMLPPPHQLGDGNPFLLFLCLAMFRCQRDNILNERLQGDDVSIHLDKMVRAHDLSTVLPIARELFTEYLNMGWNVEDQAEMSDDPDA</sequence>
<dbReference type="OrthoDB" id="10264062at2759"/>
<reference evidence="4" key="1">
    <citation type="submission" date="2020-07" db="EMBL/GenBank/DDBJ databases">
        <title>Multicomponent nature underlies the extraordinary mechanical properties of spider dragline silk.</title>
        <authorList>
            <person name="Kono N."/>
            <person name="Nakamura H."/>
            <person name="Mori M."/>
            <person name="Yoshida Y."/>
            <person name="Ohtoshi R."/>
            <person name="Malay A.D."/>
            <person name="Moran D.A.P."/>
            <person name="Tomita M."/>
            <person name="Numata K."/>
            <person name="Arakawa K."/>
        </authorList>
    </citation>
    <scope>NUCLEOTIDE SEQUENCE</scope>
</reference>
<dbReference type="GO" id="GO:0005096">
    <property type="term" value="F:GTPase activator activity"/>
    <property type="evidence" value="ECO:0007669"/>
    <property type="project" value="UniProtKB-KW"/>
</dbReference>
<keyword evidence="1" id="KW-0343">GTPase activation</keyword>
<evidence type="ECO:0000259" key="3">
    <source>
        <dbReference type="PROSITE" id="PS50086"/>
    </source>
</evidence>
<dbReference type="PROSITE" id="PS50086">
    <property type="entry name" value="TBC_RABGAP"/>
    <property type="match status" value="1"/>
</dbReference>
<feature type="compositionally biased region" description="Polar residues" evidence="2">
    <location>
        <begin position="621"/>
        <end position="630"/>
    </location>
</feature>
<dbReference type="InterPro" id="IPR000195">
    <property type="entry name" value="Rab-GAP-TBC_dom"/>
</dbReference>
<dbReference type="Gene3D" id="1.10.472.80">
    <property type="entry name" value="Ypt/Rab-GAP domain of gyp1p, domain 3"/>
    <property type="match status" value="1"/>
</dbReference>
<comment type="caution">
    <text evidence="4">The sequence shown here is derived from an EMBL/GenBank/DDBJ whole genome shotgun (WGS) entry which is preliminary data.</text>
</comment>
<dbReference type="PANTHER" id="PTHR22957">
    <property type="entry name" value="TBC1 DOMAIN FAMILY MEMBER GTPASE-ACTIVATING PROTEIN"/>
    <property type="match status" value="1"/>
</dbReference>
<keyword evidence="5" id="KW-1185">Reference proteome</keyword>
<feature type="domain" description="Rab-GAP TBC" evidence="3">
    <location>
        <begin position="195"/>
        <end position="405"/>
    </location>
</feature>
<dbReference type="InterPro" id="IPR035969">
    <property type="entry name" value="Rab-GAP_TBC_sf"/>
</dbReference>
<evidence type="ECO:0000313" key="4">
    <source>
        <dbReference type="EMBL" id="GFQ70577.1"/>
    </source>
</evidence>
<feature type="region of interest" description="Disordered" evidence="2">
    <location>
        <begin position="605"/>
        <end position="690"/>
    </location>
</feature>
<dbReference type="SUPFAM" id="SSF47923">
    <property type="entry name" value="Ypt/Rab-GAP domain of gyp1p"/>
    <property type="match status" value="2"/>
</dbReference>
<organism evidence="4 5">
    <name type="scientific">Trichonephila clavata</name>
    <name type="common">Joro spider</name>
    <name type="synonym">Nephila clavata</name>
    <dbReference type="NCBI Taxonomy" id="2740835"/>
    <lineage>
        <taxon>Eukaryota</taxon>
        <taxon>Metazoa</taxon>
        <taxon>Ecdysozoa</taxon>
        <taxon>Arthropoda</taxon>
        <taxon>Chelicerata</taxon>
        <taxon>Arachnida</taxon>
        <taxon>Araneae</taxon>
        <taxon>Araneomorphae</taxon>
        <taxon>Entelegynae</taxon>
        <taxon>Araneoidea</taxon>
        <taxon>Nephilidae</taxon>
        <taxon>Trichonephila</taxon>
    </lineage>
</organism>
<dbReference type="AlphaFoldDB" id="A0A8X6HB22"/>
<dbReference type="Proteomes" id="UP000887116">
    <property type="component" value="Unassembled WGS sequence"/>
</dbReference>
<accession>A0A8X6HB22</accession>
<proteinExistence type="predicted"/>
<evidence type="ECO:0000256" key="1">
    <source>
        <dbReference type="ARBA" id="ARBA00022468"/>
    </source>
</evidence>
<dbReference type="Pfam" id="PF00566">
    <property type="entry name" value="RabGAP-TBC"/>
    <property type="match status" value="1"/>
</dbReference>
<feature type="compositionally biased region" description="Basic and acidic residues" evidence="2">
    <location>
        <begin position="605"/>
        <end position="615"/>
    </location>
</feature>
<dbReference type="PANTHER" id="PTHR22957:SF333">
    <property type="entry name" value="TBC1 DOMAIN FAMILY MEMBER 25"/>
    <property type="match status" value="1"/>
</dbReference>
<dbReference type="Gene3D" id="1.10.8.270">
    <property type="entry name" value="putative rabgap domain of human tbc1 domain family member 14 like domains"/>
    <property type="match status" value="1"/>
</dbReference>